<evidence type="ECO:0000313" key="2">
    <source>
        <dbReference type="Proteomes" id="UP000321514"/>
    </source>
</evidence>
<dbReference type="AlphaFoldDB" id="A0A511T0D3"/>
<protein>
    <submittedName>
        <fullName evidence="1">Uncharacterized protein</fullName>
    </submittedName>
</protein>
<proteinExistence type="predicted"/>
<sequence length="302" mass="33932">MRGAASSRNSDAHLTGLQPWLMRETIEFRVEEAEASRLFRDDEGVVLPSGTVRKLTLPTDDERIPRVRELDRALRQQGKLFFSGWRILRHYTPKELKSAELLELRLDAVFEPSGEECGTHYDESTSCALCGAGASQVTDLHLDTRRIPQRAGLARTLSHEWVISARLADLWRTHGITGADFRPILRAGPRAEPVKEWHQLVVTARPVDILPTTRTGNDPFDLDEDNAQRCPKGHVVGLNVLSELSLRRGDHDGSDLTCTRQHVGMRSGVLRPHPLLLMSPKLHALLEDQKVKRLDIQVAHLA</sequence>
<name>A0A511T0D3_MYXFU</name>
<dbReference type="EMBL" id="BJXR01000025">
    <property type="protein sequence ID" value="GEN07629.1"/>
    <property type="molecule type" value="Genomic_DNA"/>
</dbReference>
<accession>A0A511T0D3</accession>
<reference evidence="1 2" key="1">
    <citation type="submission" date="2019-07" db="EMBL/GenBank/DDBJ databases">
        <title>Whole genome shotgun sequence of Myxococcus fulvus NBRC 100333.</title>
        <authorList>
            <person name="Hosoyama A."/>
            <person name="Uohara A."/>
            <person name="Ohji S."/>
            <person name="Ichikawa N."/>
        </authorList>
    </citation>
    <scope>NUCLEOTIDE SEQUENCE [LARGE SCALE GENOMIC DNA]</scope>
    <source>
        <strain evidence="1 2">NBRC 100333</strain>
    </source>
</reference>
<evidence type="ECO:0000313" key="1">
    <source>
        <dbReference type="EMBL" id="GEN07629.1"/>
    </source>
</evidence>
<organism evidence="1 2">
    <name type="scientific">Myxococcus fulvus</name>
    <dbReference type="NCBI Taxonomy" id="33"/>
    <lineage>
        <taxon>Bacteria</taxon>
        <taxon>Pseudomonadati</taxon>
        <taxon>Myxococcota</taxon>
        <taxon>Myxococcia</taxon>
        <taxon>Myxococcales</taxon>
        <taxon>Cystobacterineae</taxon>
        <taxon>Myxococcaceae</taxon>
        <taxon>Myxococcus</taxon>
    </lineage>
</organism>
<gene>
    <name evidence="1" type="ORF">MFU01_26660</name>
</gene>
<comment type="caution">
    <text evidence="1">The sequence shown here is derived from an EMBL/GenBank/DDBJ whole genome shotgun (WGS) entry which is preliminary data.</text>
</comment>
<dbReference type="Proteomes" id="UP000321514">
    <property type="component" value="Unassembled WGS sequence"/>
</dbReference>